<evidence type="ECO:0000313" key="7">
    <source>
        <dbReference type="Proteomes" id="UP000295215"/>
    </source>
</evidence>
<dbReference type="InterPro" id="IPR036909">
    <property type="entry name" value="Cyt_c-like_dom_sf"/>
</dbReference>
<dbReference type="GO" id="GO:0046872">
    <property type="term" value="F:metal ion binding"/>
    <property type="evidence" value="ECO:0007669"/>
    <property type="project" value="UniProtKB-KW"/>
</dbReference>
<accession>A0A4R7EUM7</accession>
<evidence type="ECO:0000256" key="1">
    <source>
        <dbReference type="ARBA" id="ARBA00022617"/>
    </source>
</evidence>
<dbReference type="PROSITE" id="PS51007">
    <property type="entry name" value="CYTC"/>
    <property type="match status" value="1"/>
</dbReference>
<dbReference type="RefSeq" id="WP_133713279.1">
    <property type="nucleotide sequence ID" value="NZ_SOAG01000024.1"/>
</dbReference>
<reference evidence="6 7" key="1">
    <citation type="submission" date="2019-03" db="EMBL/GenBank/DDBJ databases">
        <title>Genomic Encyclopedia of Archaeal and Bacterial Type Strains, Phase II (KMG-II): from individual species to whole genera.</title>
        <authorList>
            <person name="Goeker M."/>
        </authorList>
    </citation>
    <scope>NUCLEOTIDE SEQUENCE [LARGE SCALE GENOMIC DNA]</scope>
    <source>
        <strain evidence="6 7">DSM 28213</strain>
    </source>
</reference>
<keyword evidence="1 4" id="KW-0349">Heme</keyword>
<dbReference type="GO" id="GO:0020037">
    <property type="term" value="F:heme binding"/>
    <property type="evidence" value="ECO:0007669"/>
    <property type="project" value="InterPro"/>
</dbReference>
<evidence type="ECO:0000256" key="3">
    <source>
        <dbReference type="ARBA" id="ARBA00023004"/>
    </source>
</evidence>
<dbReference type="EMBL" id="SOAG01000024">
    <property type="protein sequence ID" value="TDS54649.1"/>
    <property type="molecule type" value="Genomic_DNA"/>
</dbReference>
<sequence>MKKNISIAFLIFFLLNLVVSCGKKDNRSTSSHEGLAVEMTSLEKIRLGESLFKGKGNCASCHLKDKKVIGPSVREIIEIYDKHEVSIVSFLKGEGEPVVDPSQFIIMQANLTITKKMSDLELESLEAYMRSL</sequence>
<keyword evidence="3 4" id="KW-0408">Iron</keyword>
<evidence type="ECO:0000259" key="5">
    <source>
        <dbReference type="PROSITE" id="PS51007"/>
    </source>
</evidence>
<dbReference type="Gene3D" id="1.10.760.10">
    <property type="entry name" value="Cytochrome c-like domain"/>
    <property type="match status" value="1"/>
</dbReference>
<keyword evidence="2 4" id="KW-0479">Metal-binding</keyword>
<dbReference type="AlphaFoldDB" id="A0A4R7EUM7"/>
<dbReference type="SUPFAM" id="SSF46626">
    <property type="entry name" value="Cytochrome c"/>
    <property type="match status" value="1"/>
</dbReference>
<dbReference type="GO" id="GO:0009055">
    <property type="term" value="F:electron transfer activity"/>
    <property type="evidence" value="ECO:0007669"/>
    <property type="project" value="InterPro"/>
</dbReference>
<evidence type="ECO:0000313" key="6">
    <source>
        <dbReference type="EMBL" id="TDS54649.1"/>
    </source>
</evidence>
<dbReference type="PROSITE" id="PS51257">
    <property type="entry name" value="PROKAR_LIPOPROTEIN"/>
    <property type="match status" value="1"/>
</dbReference>
<evidence type="ECO:0000256" key="2">
    <source>
        <dbReference type="ARBA" id="ARBA00022723"/>
    </source>
</evidence>
<protein>
    <submittedName>
        <fullName evidence="6">Cytochrome c</fullName>
    </submittedName>
</protein>
<dbReference type="Pfam" id="PF00034">
    <property type="entry name" value="Cytochrom_C"/>
    <property type="match status" value="1"/>
</dbReference>
<feature type="domain" description="Cytochrome c" evidence="5">
    <location>
        <begin position="43"/>
        <end position="132"/>
    </location>
</feature>
<organism evidence="6 7">
    <name type="scientific">Myroides indicus</name>
    <dbReference type="NCBI Taxonomy" id="1323422"/>
    <lineage>
        <taxon>Bacteria</taxon>
        <taxon>Pseudomonadati</taxon>
        <taxon>Bacteroidota</taxon>
        <taxon>Flavobacteriia</taxon>
        <taxon>Flavobacteriales</taxon>
        <taxon>Flavobacteriaceae</taxon>
        <taxon>Myroides</taxon>
    </lineage>
</organism>
<keyword evidence="7" id="KW-1185">Reference proteome</keyword>
<dbReference type="OrthoDB" id="9814063at2"/>
<evidence type="ECO:0000256" key="4">
    <source>
        <dbReference type="PROSITE-ProRule" id="PRU00433"/>
    </source>
</evidence>
<comment type="caution">
    <text evidence="6">The sequence shown here is derived from an EMBL/GenBank/DDBJ whole genome shotgun (WGS) entry which is preliminary data.</text>
</comment>
<dbReference type="InterPro" id="IPR009056">
    <property type="entry name" value="Cyt_c-like_dom"/>
</dbReference>
<proteinExistence type="predicted"/>
<name>A0A4R7EUM7_9FLAO</name>
<gene>
    <name evidence="6" type="ORF">C8P70_12445</name>
</gene>
<dbReference type="Proteomes" id="UP000295215">
    <property type="component" value="Unassembled WGS sequence"/>
</dbReference>